<reference evidence="3" key="1">
    <citation type="submission" date="2017-05" db="EMBL/GenBank/DDBJ databases">
        <authorList>
            <person name="Rodrigo-Torres L."/>
            <person name="Arahal R. D."/>
            <person name="Lucena T."/>
        </authorList>
    </citation>
    <scope>NUCLEOTIDE SEQUENCE [LARGE SCALE GENOMIC DNA]</scope>
    <source>
        <strain evidence="3">CECT 8649</strain>
    </source>
</reference>
<dbReference type="InterPro" id="IPR001763">
    <property type="entry name" value="Rhodanese-like_dom"/>
</dbReference>
<proteinExistence type="predicted"/>
<dbReference type="Proteomes" id="UP000225972">
    <property type="component" value="Unassembled WGS sequence"/>
</dbReference>
<dbReference type="GO" id="GO:0005829">
    <property type="term" value="C:cytosol"/>
    <property type="evidence" value="ECO:0007669"/>
    <property type="project" value="TreeGrafter"/>
</dbReference>
<dbReference type="InterPro" id="IPR000594">
    <property type="entry name" value="ThiF_NAD_FAD-bd"/>
</dbReference>
<dbReference type="GO" id="GO:0016779">
    <property type="term" value="F:nucleotidyltransferase activity"/>
    <property type="evidence" value="ECO:0007669"/>
    <property type="project" value="UniProtKB-KW"/>
</dbReference>
<dbReference type="GO" id="GO:0008641">
    <property type="term" value="F:ubiquitin-like modifier activating enzyme activity"/>
    <property type="evidence" value="ECO:0007669"/>
    <property type="project" value="InterPro"/>
</dbReference>
<dbReference type="EMBL" id="FXXP01000001">
    <property type="protein sequence ID" value="SMX26945.1"/>
    <property type="molecule type" value="Genomic_DNA"/>
</dbReference>
<dbReference type="SUPFAM" id="SSF52821">
    <property type="entry name" value="Rhodanese/Cell cycle control phosphatase"/>
    <property type="match status" value="1"/>
</dbReference>
<dbReference type="InterPro" id="IPR035985">
    <property type="entry name" value="Ubiquitin-activating_enz"/>
</dbReference>
<dbReference type="PANTHER" id="PTHR10953">
    <property type="entry name" value="UBIQUITIN-ACTIVATING ENZYME E1"/>
    <property type="match status" value="1"/>
</dbReference>
<dbReference type="InterPro" id="IPR036873">
    <property type="entry name" value="Rhodanese-like_dom_sf"/>
</dbReference>
<organism evidence="2 3">
    <name type="scientific">Pelagimonas phthalicica</name>
    <dbReference type="NCBI Taxonomy" id="1037362"/>
    <lineage>
        <taxon>Bacteria</taxon>
        <taxon>Pseudomonadati</taxon>
        <taxon>Pseudomonadota</taxon>
        <taxon>Alphaproteobacteria</taxon>
        <taxon>Rhodobacterales</taxon>
        <taxon>Roseobacteraceae</taxon>
        <taxon>Pelagimonas</taxon>
    </lineage>
</organism>
<dbReference type="OrthoDB" id="9804286at2"/>
<accession>A0A238J983</accession>
<dbReference type="AlphaFoldDB" id="A0A238J983"/>
<evidence type="ECO:0000313" key="2">
    <source>
        <dbReference type="EMBL" id="SMX26945.1"/>
    </source>
</evidence>
<dbReference type="PROSITE" id="PS50206">
    <property type="entry name" value="RHODANESE_3"/>
    <property type="match status" value="1"/>
</dbReference>
<dbReference type="Gene3D" id="3.40.250.10">
    <property type="entry name" value="Rhodanese-like domain"/>
    <property type="match status" value="1"/>
</dbReference>
<evidence type="ECO:0000259" key="1">
    <source>
        <dbReference type="PROSITE" id="PS50206"/>
    </source>
</evidence>
<dbReference type="Pfam" id="PF00899">
    <property type="entry name" value="ThiF"/>
    <property type="match status" value="1"/>
</dbReference>
<keyword evidence="3" id="KW-1185">Reference proteome</keyword>
<dbReference type="GO" id="GO:0008146">
    <property type="term" value="F:sulfotransferase activity"/>
    <property type="evidence" value="ECO:0007669"/>
    <property type="project" value="TreeGrafter"/>
</dbReference>
<dbReference type="Gene3D" id="3.40.50.720">
    <property type="entry name" value="NAD(P)-binding Rossmann-like Domain"/>
    <property type="match status" value="1"/>
</dbReference>
<feature type="domain" description="Rhodanese" evidence="1">
    <location>
        <begin position="244"/>
        <end position="318"/>
    </location>
</feature>
<dbReference type="GO" id="GO:0004792">
    <property type="term" value="F:thiosulfate-cyanide sulfurtransferase activity"/>
    <property type="evidence" value="ECO:0007669"/>
    <property type="project" value="TreeGrafter"/>
</dbReference>
<dbReference type="CDD" id="cd00757">
    <property type="entry name" value="ThiF_MoeB_HesA_family"/>
    <property type="match status" value="1"/>
</dbReference>
<dbReference type="PROSITE" id="PS51257">
    <property type="entry name" value="PROKAR_LIPOPROTEIN"/>
    <property type="match status" value="1"/>
</dbReference>
<dbReference type="InterPro" id="IPR045886">
    <property type="entry name" value="ThiF/MoeB/HesA"/>
</dbReference>
<protein>
    <submittedName>
        <fullName evidence="2">Putative adenylyltransferase/sulfurtransferase MoeZ</fullName>
    </submittedName>
</protein>
<dbReference type="SUPFAM" id="SSF69572">
    <property type="entry name" value="Activating enzymes of the ubiquitin-like proteins"/>
    <property type="match status" value="1"/>
</dbReference>
<evidence type="ECO:0000313" key="3">
    <source>
        <dbReference type="Proteomes" id="UP000225972"/>
    </source>
</evidence>
<gene>
    <name evidence="2" type="primary">moeZ_2</name>
    <name evidence="2" type="ORF">TRP8649_01044</name>
</gene>
<dbReference type="PANTHER" id="PTHR10953:SF102">
    <property type="entry name" value="ADENYLYLTRANSFERASE AND SULFURTRANSFERASE MOCS3"/>
    <property type="match status" value="1"/>
</dbReference>
<name>A0A238J983_9RHOB</name>
<keyword evidence="2" id="KW-0548">Nucleotidyltransferase</keyword>
<dbReference type="RefSeq" id="WP_099243136.1">
    <property type="nucleotide sequence ID" value="NZ_FXXP01000001.1"/>
</dbReference>
<keyword evidence="2" id="KW-0808">Transferase</keyword>
<sequence>MSRFARQEQIIGTKAQQALARAHVLVVGAGGLGCPVLQYLAGAGVGEITLMDDDQVEESNLHRQPLYRMEDIGTAKALAAVRHLTAAHPATRLHPHLSRLTPSNAENAVTHVDLVIDAADSFAVSYILSDTCQRVGKPLVSASVLGMSGYVGAFCATAPSLRAVFPDLPDSAANCATAGVLGPVVGMVGTAQAQMAISVLVGADPSPLGQLLTLDMQRFGFGGFRFDNAPDPTAPLPFVDAALLEEGDLLIELRPASECAETFAPAAQRVTMEELADLNVPPTQRLVLGCQTGLRSWRAARVLQSKGAKNLALFAQCAA</sequence>